<dbReference type="Proteomes" id="UP000014200">
    <property type="component" value="Unassembled WGS sequence"/>
</dbReference>
<dbReference type="EMBL" id="ASSP01000018">
    <property type="protein sequence ID" value="EOS11393.1"/>
    <property type="molecule type" value="Genomic_DNA"/>
</dbReference>
<dbReference type="AlphaFoldDB" id="R9I541"/>
<evidence type="ECO:0000313" key="2">
    <source>
        <dbReference type="Proteomes" id="UP000014200"/>
    </source>
</evidence>
<accession>R9I541</accession>
<keyword evidence="2" id="KW-1185">Reference proteome</keyword>
<organism evidence="1 2">
    <name type="scientific">Phocaeicola sartorii</name>
    <dbReference type="NCBI Taxonomy" id="671267"/>
    <lineage>
        <taxon>Bacteria</taxon>
        <taxon>Pseudomonadati</taxon>
        <taxon>Bacteroidota</taxon>
        <taxon>Bacteroidia</taxon>
        <taxon>Bacteroidales</taxon>
        <taxon>Bacteroidaceae</taxon>
        <taxon>Phocaeicola</taxon>
    </lineage>
</organism>
<dbReference type="PATRIC" id="fig|1235788.3.peg.3195"/>
<dbReference type="STRING" id="1235788.C802_03107"/>
<evidence type="ECO:0000313" key="1">
    <source>
        <dbReference type="EMBL" id="EOS11393.1"/>
    </source>
</evidence>
<sequence>MPNLLEHRFAIKRITKTSNEDYISALKICNETTPPNNKYE</sequence>
<proteinExistence type="predicted"/>
<reference evidence="1 2" key="1">
    <citation type="submission" date="2013-04" db="EMBL/GenBank/DDBJ databases">
        <title>The Genome Sequence of Bacteroides massiliensis dnLKV3.</title>
        <authorList>
            <consortium name="The Broad Institute Genomics Platform"/>
            <consortium name="The Broad Institute Genome Sequencing Center for Infectious Disease"/>
            <person name="Earl A."/>
            <person name="Xavier R."/>
            <person name="Kuhn K."/>
            <person name="Stappenbeck T."/>
            <person name="Walker B."/>
            <person name="Young S."/>
            <person name="Zeng Q."/>
            <person name="Gargeya S."/>
            <person name="Fitzgerald M."/>
            <person name="Haas B."/>
            <person name="Abouelleil A."/>
            <person name="Allen A.W."/>
            <person name="Alvarado L."/>
            <person name="Arachchi H.M."/>
            <person name="Berlin A.M."/>
            <person name="Chapman S.B."/>
            <person name="Gainer-Dewar J."/>
            <person name="Goldberg J."/>
            <person name="Griggs A."/>
            <person name="Gujja S."/>
            <person name="Hansen M."/>
            <person name="Howarth C."/>
            <person name="Imamovic A."/>
            <person name="Ireland A."/>
            <person name="Larimer J."/>
            <person name="McCowan C."/>
            <person name="Murphy C."/>
            <person name="Pearson M."/>
            <person name="Poon T.W."/>
            <person name="Priest M."/>
            <person name="Roberts A."/>
            <person name="Saif S."/>
            <person name="Shea T."/>
            <person name="Sisk P."/>
            <person name="Sykes S."/>
            <person name="Wortman J."/>
            <person name="Nusbaum C."/>
            <person name="Birren B."/>
        </authorList>
    </citation>
    <scope>NUCLEOTIDE SEQUENCE [LARGE SCALE GENOMIC DNA]</scope>
    <source>
        <strain evidence="2">dnLKV3</strain>
    </source>
</reference>
<name>R9I541_9BACT</name>
<dbReference type="HOGENOM" id="CLU_3285000_0_0_10"/>
<gene>
    <name evidence="1" type="ORF">C802_03107</name>
</gene>
<protein>
    <submittedName>
        <fullName evidence="1">Uncharacterized protein</fullName>
    </submittedName>
</protein>
<comment type="caution">
    <text evidence="1">The sequence shown here is derived from an EMBL/GenBank/DDBJ whole genome shotgun (WGS) entry which is preliminary data.</text>
</comment>